<protein>
    <submittedName>
        <fullName evidence="6">Branched-chain alpha-keto acid dehydrogenase subunit E2</fullName>
    </submittedName>
</protein>
<feature type="non-terminal residue" evidence="6">
    <location>
        <position position="154"/>
    </location>
</feature>
<keyword evidence="3" id="KW-0012">Acyltransferase</keyword>
<dbReference type="Gene3D" id="2.40.50.100">
    <property type="match status" value="1"/>
</dbReference>
<feature type="domain" description="Lipoyl-binding" evidence="5">
    <location>
        <begin position="4"/>
        <end position="79"/>
    </location>
</feature>
<dbReference type="GO" id="GO:0005737">
    <property type="term" value="C:cytoplasm"/>
    <property type="evidence" value="ECO:0007669"/>
    <property type="project" value="TreeGrafter"/>
</dbReference>
<dbReference type="CDD" id="cd06849">
    <property type="entry name" value="lipoyl_domain"/>
    <property type="match status" value="1"/>
</dbReference>
<dbReference type="EMBL" id="ANPE02000075">
    <property type="protein sequence ID" value="EMY35390.1"/>
    <property type="molecule type" value="Genomic_DNA"/>
</dbReference>
<dbReference type="SUPFAM" id="SSF51230">
    <property type="entry name" value="Single hybrid motif"/>
    <property type="match status" value="1"/>
</dbReference>
<sequence length="154" mass="15367">MSNTLIFNLPDVGEGLVEADIVSWKVKPGDSVAINDVIVEIETAKSLVELPSPYAGVVAELLAQEGQTIEVGAPIIAVRTAGAEPQDGPAKPGGDALAEALPAPGAGTAAPEPETKPLVGSGPKADAVKRRPRRSAGAARATTTTAGGQGEGNA</sequence>
<dbReference type="Pfam" id="PF00364">
    <property type="entry name" value="Biotin_lipoyl"/>
    <property type="match status" value="1"/>
</dbReference>
<reference evidence="6 7" key="1">
    <citation type="journal article" date="2013" name="Genome Announc.">
        <title>Draft Genome Sequence of Arthrobacter crystallopoietes Strain BAB-32, Revealing Genes for Bioremediation.</title>
        <authorList>
            <person name="Joshi M.N."/>
            <person name="Pandit A.S."/>
            <person name="Sharma A."/>
            <person name="Pandya R.V."/>
            <person name="Desai S.M."/>
            <person name="Saxena A.K."/>
            <person name="Bagatharia S.B."/>
        </authorList>
    </citation>
    <scope>NUCLEOTIDE SEQUENCE [LARGE SCALE GENOMIC DNA]</scope>
    <source>
        <strain evidence="6 7">BAB-32</strain>
    </source>
</reference>
<feature type="compositionally biased region" description="Low complexity" evidence="4">
    <location>
        <begin position="96"/>
        <end position="112"/>
    </location>
</feature>
<dbReference type="PANTHER" id="PTHR43178">
    <property type="entry name" value="DIHYDROLIPOAMIDE ACETYLTRANSFERASE COMPONENT OF PYRUVATE DEHYDROGENASE COMPLEX"/>
    <property type="match status" value="1"/>
</dbReference>
<dbReference type="InterPro" id="IPR000089">
    <property type="entry name" value="Biotin_lipoyl"/>
</dbReference>
<organism evidence="6 7">
    <name type="scientific">Arthrobacter crystallopoietes BAB-32</name>
    <dbReference type="NCBI Taxonomy" id="1246476"/>
    <lineage>
        <taxon>Bacteria</taxon>
        <taxon>Bacillati</taxon>
        <taxon>Actinomycetota</taxon>
        <taxon>Actinomycetes</taxon>
        <taxon>Micrococcales</taxon>
        <taxon>Micrococcaceae</taxon>
        <taxon>Crystallibacter</taxon>
    </lineage>
</organism>
<dbReference type="PANTHER" id="PTHR43178:SF5">
    <property type="entry name" value="LIPOAMIDE ACYLTRANSFERASE COMPONENT OF BRANCHED-CHAIN ALPHA-KETO ACID DEHYDROGENASE COMPLEX, MITOCHONDRIAL"/>
    <property type="match status" value="1"/>
</dbReference>
<evidence type="ECO:0000256" key="3">
    <source>
        <dbReference type="ARBA" id="ARBA00023315"/>
    </source>
</evidence>
<dbReference type="InterPro" id="IPR050743">
    <property type="entry name" value="2-oxoacid_DH_E2_comp"/>
</dbReference>
<accession>N1V229</accession>
<proteinExistence type="predicted"/>
<feature type="compositionally biased region" description="Low complexity" evidence="4">
    <location>
        <begin position="135"/>
        <end position="146"/>
    </location>
</feature>
<dbReference type="Proteomes" id="UP000010729">
    <property type="component" value="Unassembled WGS sequence"/>
</dbReference>
<dbReference type="AlphaFoldDB" id="N1V229"/>
<evidence type="ECO:0000259" key="5">
    <source>
        <dbReference type="PROSITE" id="PS50968"/>
    </source>
</evidence>
<evidence type="ECO:0000313" key="6">
    <source>
        <dbReference type="EMBL" id="EMY35390.1"/>
    </source>
</evidence>
<dbReference type="InterPro" id="IPR011053">
    <property type="entry name" value="Single_hybrid_motif"/>
</dbReference>
<comment type="cofactor">
    <cofactor evidence="1">
        <name>(R)-lipoate</name>
        <dbReference type="ChEBI" id="CHEBI:83088"/>
    </cofactor>
</comment>
<evidence type="ECO:0000313" key="7">
    <source>
        <dbReference type="Proteomes" id="UP000010729"/>
    </source>
</evidence>
<evidence type="ECO:0000256" key="4">
    <source>
        <dbReference type="SAM" id="MobiDB-lite"/>
    </source>
</evidence>
<comment type="caution">
    <text evidence="6">The sequence shown here is derived from an EMBL/GenBank/DDBJ whole genome shotgun (WGS) entry which is preliminary data.</text>
</comment>
<dbReference type="PROSITE" id="PS50968">
    <property type="entry name" value="BIOTINYL_LIPOYL"/>
    <property type="match status" value="1"/>
</dbReference>
<dbReference type="RefSeq" id="WP_005267677.1">
    <property type="nucleotide sequence ID" value="NZ_ANPE02000075.1"/>
</dbReference>
<gene>
    <name evidence="6" type="ORF">D477_004611</name>
</gene>
<dbReference type="GO" id="GO:0031405">
    <property type="term" value="F:lipoic acid binding"/>
    <property type="evidence" value="ECO:0007669"/>
    <property type="project" value="TreeGrafter"/>
</dbReference>
<name>N1V229_9MICC</name>
<dbReference type="GO" id="GO:0016407">
    <property type="term" value="F:acetyltransferase activity"/>
    <property type="evidence" value="ECO:0007669"/>
    <property type="project" value="TreeGrafter"/>
</dbReference>
<evidence type="ECO:0000256" key="2">
    <source>
        <dbReference type="ARBA" id="ARBA00022679"/>
    </source>
</evidence>
<keyword evidence="7" id="KW-1185">Reference proteome</keyword>
<feature type="region of interest" description="Disordered" evidence="4">
    <location>
        <begin position="80"/>
        <end position="154"/>
    </location>
</feature>
<keyword evidence="2" id="KW-0808">Transferase</keyword>
<evidence type="ECO:0000256" key="1">
    <source>
        <dbReference type="ARBA" id="ARBA00001938"/>
    </source>
</evidence>